<accession>A0A7I9YVG2</accession>
<organism evidence="3 4">
    <name type="scientific">Mycobacterium bourgelatii</name>
    <dbReference type="NCBI Taxonomy" id="1273442"/>
    <lineage>
        <taxon>Bacteria</taxon>
        <taxon>Bacillati</taxon>
        <taxon>Actinomycetota</taxon>
        <taxon>Actinomycetes</taxon>
        <taxon>Mycobacteriales</taxon>
        <taxon>Mycobacteriaceae</taxon>
        <taxon>Mycobacterium</taxon>
    </lineage>
</organism>
<sequence>MRRPWALWVSPVVAFAVAACAQSPPRSSAPSPSSSAAASSAAQAAGINPANIKRVAREFPDGYEVTRSIPNDASPRLIWGLGADAADPPQCAALADPGNGREQSAQGVSGSGAGGILNAVVVSLPSGQVSLDTDVVAACGRWTGSDGRKTVSVSLLDAPPVDGAPTVGMVADVKTSVESGTQIDARTYTFIAYLGNHYAFTTLTTDPGSMLPPLPPQFVADLLVKTVATLRG</sequence>
<feature type="signal peptide" evidence="1">
    <location>
        <begin position="1"/>
        <end position="21"/>
    </location>
</feature>
<comment type="caution">
    <text evidence="3">The sequence shown here is derived from an EMBL/GenBank/DDBJ whole genome shotgun (WGS) entry which is preliminary data.</text>
</comment>
<keyword evidence="4" id="KW-1185">Reference proteome</keyword>
<dbReference type="AlphaFoldDB" id="A0A7I9YVG2"/>
<evidence type="ECO:0000259" key="2">
    <source>
        <dbReference type="Pfam" id="PF18702"/>
    </source>
</evidence>
<proteinExistence type="predicted"/>
<dbReference type="EMBL" id="BLKZ01000001">
    <property type="protein sequence ID" value="GFG92566.1"/>
    <property type="molecule type" value="Genomic_DNA"/>
</dbReference>
<reference evidence="3 4" key="1">
    <citation type="journal article" date="2019" name="Emerg. Microbes Infect.">
        <title>Comprehensive subspecies identification of 175 nontuberculous mycobacteria species based on 7547 genomic profiles.</title>
        <authorList>
            <person name="Matsumoto Y."/>
            <person name="Kinjo T."/>
            <person name="Motooka D."/>
            <person name="Nabeya D."/>
            <person name="Jung N."/>
            <person name="Uechi K."/>
            <person name="Horii T."/>
            <person name="Iida T."/>
            <person name="Fujita J."/>
            <person name="Nakamura S."/>
        </authorList>
    </citation>
    <scope>NUCLEOTIDE SEQUENCE [LARGE SCALE GENOMIC DNA]</scope>
    <source>
        <strain evidence="3 4">JCM 30725</strain>
    </source>
</reference>
<evidence type="ECO:0000313" key="4">
    <source>
        <dbReference type="Proteomes" id="UP000465360"/>
    </source>
</evidence>
<name>A0A7I9YVG2_MYCBU</name>
<evidence type="ECO:0000256" key="1">
    <source>
        <dbReference type="SAM" id="SignalP"/>
    </source>
</evidence>
<keyword evidence="1" id="KW-0732">Signal</keyword>
<evidence type="ECO:0000313" key="3">
    <source>
        <dbReference type="EMBL" id="GFG92566.1"/>
    </source>
</evidence>
<dbReference type="Proteomes" id="UP000465360">
    <property type="component" value="Unassembled WGS sequence"/>
</dbReference>
<dbReference type="PROSITE" id="PS51257">
    <property type="entry name" value="PROKAR_LIPOPROTEIN"/>
    <property type="match status" value="1"/>
</dbReference>
<gene>
    <name evidence="3" type="ORF">MBOU_46080</name>
</gene>
<dbReference type="RefSeq" id="WP_163717073.1">
    <property type="nucleotide sequence ID" value="NZ_BLKZ01000001.1"/>
</dbReference>
<feature type="chain" id="PRO_5038386086" description="DUF5642 domain-containing protein" evidence="1">
    <location>
        <begin position="22"/>
        <end position="232"/>
    </location>
</feature>
<feature type="domain" description="DUF5642" evidence="2">
    <location>
        <begin position="48"/>
        <end position="231"/>
    </location>
</feature>
<dbReference type="Pfam" id="PF18702">
    <property type="entry name" value="DUF5642"/>
    <property type="match status" value="1"/>
</dbReference>
<protein>
    <recommendedName>
        <fullName evidence="2">DUF5642 domain-containing protein</fullName>
    </recommendedName>
</protein>
<dbReference type="InterPro" id="IPR041313">
    <property type="entry name" value="DUF5642"/>
</dbReference>